<dbReference type="AlphaFoldDB" id="A0AAV5USY1"/>
<gene>
    <name evidence="1" type="ORF">PFISCL1PPCAC_1110</name>
</gene>
<dbReference type="Proteomes" id="UP001432322">
    <property type="component" value="Unassembled WGS sequence"/>
</dbReference>
<feature type="non-terminal residue" evidence="1">
    <location>
        <position position="1"/>
    </location>
</feature>
<dbReference type="EMBL" id="BTSY01000001">
    <property type="protein sequence ID" value="GMT09813.1"/>
    <property type="molecule type" value="Genomic_DNA"/>
</dbReference>
<organism evidence="1 2">
    <name type="scientific">Pristionchus fissidentatus</name>
    <dbReference type="NCBI Taxonomy" id="1538716"/>
    <lineage>
        <taxon>Eukaryota</taxon>
        <taxon>Metazoa</taxon>
        <taxon>Ecdysozoa</taxon>
        <taxon>Nematoda</taxon>
        <taxon>Chromadorea</taxon>
        <taxon>Rhabditida</taxon>
        <taxon>Rhabditina</taxon>
        <taxon>Diplogasteromorpha</taxon>
        <taxon>Diplogasteroidea</taxon>
        <taxon>Neodiplogasteridae</taxon>
        <taxon>Pristionchus</taxon>
    </lineage>
</organism>
<sequence length="72" mass="8252">EAVKIDVSEYSTELQRHQVKAVHRRKLICVSVRDIAATEALELHSEFRIISPNMILIETDVDGHIWADDRSP</sequence>
<accession>A0AAV5USY1</accession>
<reference evidence="1" key="1">
    <citation type="submission" date="2023-10" db="EMBL/GenBank/DDBJ databases">
        <title>Genome assembly of Pristionchus species.</title>
        <authorList>
            <person name="Yoshida K."/>
            <person name="Sommer R.J."/>
        </authorList>
    </citation>
    <scope>NUCLEOTIDE SEQUENCE</scope>
    <source>
        <strain evidence="1">RS5133</strain>
    </source>
</reference>
<proteinExistence type="predicted"/>
<evidence type="ECO:0000313" key="2">
    <source>
        <dbReference type="Proteomes" id="UP001432322"/>
    </source>
</evidence>
<comment type="caution">
    <text evidence="1">The sequence shown here is derived from an EMBL/GenBank/DDBJ whole genome shotgun (WGS) entry which is preliminary data.</text>
</comment>
<feature type="non-terminal residue" evidence="1">
    <location>
        <position position="72"/>
    </location>
</feature>
<name>A0AAV5USY1_9BILA</name>
<keyword evidence="2" id="KW-1185">Reference proteome</keyword>
<protein>
    <submittedName>
        <fullName evidence="1">Uncharacterized protein</fullName>
    </submittedName>
</protein>
<evidence type="ECO:0000313" key="1">
    <source>
        <dbReference type="EMBL" id="GMT09813.1"/>
    </source>
</evidence>